<feature type="transmembrane region" description="Helical" evidence="1">
    <location>
        <begin position="12"/>
        <end position="33"/>
    </location>
</feature>
<keyword evidence="1" id="KW-0472">Membrane</keyword>
<name>A0AAE3IAN7_9EURY</name>
<sequence length="132" mass="13955">MARTASGEGFDVDLEMLLIIVFAWGAGTSLGLIQDQIIPFIDAGAALFDFGNATITLGRLASIASLVAVFVWRDAPLSETSGIDLWIVYATIALVVAPPLFPAFQDTLAQAPAAFIAFTVQSTGFLLVSYIN</sequence>
<keyword evidence="1" id="KW-1133">Transmembrane helix</keyword>
<gene>
    <name evidence="3" type="ORF">OB914_01175</name>
    <name evidence="2" type="ORF">OB916_01845</name>
</gene>
<dbReference type="AlphaFoldDB" id="A0AAE3IAN7"/>
<evidence type="ECO:0000313" key="4">
    <source>
        <dbReference type="Proteomes" id="UP001208186"/>
    </source>
</evidence>
<accession>A0AAE3IAN7</accession>
<feature type="transmembrane region" description="Helical" evidence="1">
    <location>
        <begin position="113"/>
        <end position="131"/>
    </location>
</feature>
<evidence type="ECO:0000256" key="1">
    <source>
        <dbReference type="SAM" id="Phobius"/>
    </source>
</evidence>
<dbReference type="Pfam" id="PF26064">
    <property type="entry name" value="DUF8023"/>
    <property type="match status" value="1"/>
</dbReference>
<organism evidence="3 5">
    <name type="scientific">Halapricum hydrolyticum</name>
    <dbReference type="NCBI Taxonomy" id="2979991"/>
    <lineage>
        <taxon>Archaea</taxon>
        <taxon>Methanobacteriati</taxon>
        <taxon>Methanobacteriota</taxon>
        <taxon>Stenosarchaea group</taxon>
        <taxon>Halobacteria</taxon>
        <taxon>Halobacteriales</taxon>
        <taxon>Haloarculaceae</taxon>
        <taxon>Halapricum</taxon>
    </lineage>
</organism>
<dbReference type="Proteomes" id="UP001208186">
    <property type="component" value="Unassembled WGS sequence"/>
</dbReference>
<evidence type="ECO:0000313" key="2">
    <source>
        <dbReference type="EMBL" id="MCU4716807.1"/>
    </source>
</evidence>
<keyword evidence="4" id="KW-1185">Reference proteome</keyword>
<keyword evidence="1" id="KW-0812">Transmembrane</keyword>
<proteinExistence type="predicted"/>
<feature type="transmembrane region" description="Helical" evidence="1">
    <location>
        <begin position="53"/>
        <end position="71"/>
    </location>
</feature>
<comment type="caution">
    <text evidence="3">The sequence shown here is derived from an EMBL/GenBank/DDBJ whole genome shotgun (WGS) entry which is preliminary data.</text>
</comment>
<dbReference type="EMBL" id="JAOPKC010000001">
    <property type="protein sequence ID" value="MCU4716807.1"/>
    <property type="molecule type" value="Genomic_DNA"/>
</dbReference>
<feature type="transmembrane region" description="Helical" evidence="1">
    <location>
        <begin position="83"/>
        <end position="101"/>
    </location>
</feature>
<dbReference type="EMBL" id="JAOPKD010000001">
    <property type="protein sequence ID" value="MCU4725588.1"/>
    <property type="molecule type" value="Genomic_DNA"/>
</dbReference>
<evidence type="ECO:0000313" key="5">
    <source>
        <dbReference type="Proteomes" id="UP001209746"/>
    </source>
</evidence>
<evidence type="ECO:0000313" key="3">
    <source>
        <dbReference type="EMBL" id="MCU4725588.1"/>
    </source>
</evidence>
<dbReference type="InterPro" id="IPR058336">
    <property type="entry name" value="VP3-like_halobact-type"/>
</dbReference>
<dbReference type="RefSeq" id="WP_315907568.1">
    <property type="nucleotide sequence ID" value="NZ_JAOPKC010000001.1"/>
</dbReference>
<dbReference type="Proteomes" id="UP001209746">
    <property type="component" value="Unassembled WGS sequence"/>
</dbReference>
<reference evidence="3" key="1">
    <citation type="submission" date="2023-02" db="EMBL/GenBank/DDBJ databases">
        <title>Enrichment on poylsaccharides allowed isolation of novel metabolic and taxonomic groups of Haloarchaea.</title>
        <authorList>
            <person name="Sorokin D.Y."/>
            <person name="Elcheninov A.G."/>
            <person name="Khizhniak T.V."/>
            <person name="Kolganova T.V."/>
            <person name="Kublanov I.V."/>
        </authorList>
    </citation>
    <scope>NUCLEOTIDE SEQUENCE</scope>
    <source>
        <strain evidence="2 4">HArc-curdl5-1</strain>
        <strain evidence="3">HArc-curdl7</strain>
    </source>
</reference>
<protein>
    <submittedName>
        <fullName evidence="3">Uncharacterized protein</fullName>
    </submittedName>
</protein>